<dbReference type="AlphaFoldDB" id="A0A4R6JSH4"/>
<gene>
    <name evidence="3" type="ORF">C8E87_3231</name>
</gene>
<reference evidence="3 4" key="1">
    <citation type="submission" date="2019-03" db="EMBL/GenBank/DDBJ databases">
        <title>Sequencing the genomes of 1000 actinobacteria strains.</title>
        <authorList>
            <person name="Klenk H.-P."/>
        </authorList>
    </citation>
    <scope>NUCLEOTIDE SEQUENCE [LARGE SCALE GENOMIC DNA]</scope>
    <source>
        <strain evidence="3 4">DSM 43805</strain>
    </source>
</reference>
<dbReference type="GO" id="GO:0003677">
    <property type="term" value="F:DNA binding"/>
    <property type="evidence" value="ECO:0007669"/>
    <property type="project" value="InterPro"/>
</dbReference>
<dbReference type="Proteomes" id="UP000294901">
    <property type="component" value="Unassembled WGS sequence"/>
</dbReference>
<name>A0A4R6JSH4_9ACTN</name>
<organism evidence="3 4">
    <name type="scientific">Paractinoplanes brasiliensis</name>
    <dbReference type="NCBI Taxonomy" id="52695"/>
    <lineage>
        <taxon>Bacteria</taxon>
        <taxon>Bacillati</taxon>
        <taxon>Actinomycetota</taxon>
        <taxon>Actinomycetes</taxon>
        <taxon>Micromonosporales</taxon>
        <taxon>Micromonosporaceae</taxon>
        <taxon>Paractinoplanes</taxon>
    </lineage>
</organism>
<evidence type="ECO:0000259" key="2">
    <source>
        <dbReference type="PROSITE" id="PS50943"/>
    </source>
</evidence>
<accession>A0A4R6JSH4</accession>
<dbReference type="Pfam" id="PF01381">
    <property type="entry name" value="HTH_3"/>
    <property type="match status" value="1"/>
</dbReference>
<dbReference type="CDD" id="cd00093">
    <property type="entry name" value="HTH_XRE"/>
    <property type="match status" value="1"/>
</dbReference>
<dbReference type="Gene3D" id="1.10.10.2910">
    <property type="match status" value="1"/>
</dbReference>
<dbReference type="SMART" id="SM00530">
    <property type="entry name" value="HTH_XRE"/>
    <property type="match status" value="1"/>
</dbReference>
<keyword evidence="4" id="KW-1185">Reference proteome</keyword>
<dbReference type="PANTHER" id="PTHR43236">
    <property type="entry name" value="ANTITOXIN HIGA1"/>
    <property type="match status" value="1"/>
</dbReference>
<dbReference type="InterPro" id="IPR052345">
    <property type="entry name" value="Rad_response_metalloprotease"/>
</dbReference>
<sequence length="389" mass="42565">MVWKAGPKMLAEAPGERLKTLRDILGLTQAQLAEVSGVTQPWISDVETGSRDATDDKLTQIATATGTPLTFFKVQPTSVPLDSLRFRKNSRARKTMTRRVHAVYGESFRVAETLFDAERYPTPSLPFAAGDENLDDKQIEQLAAETRESLRLAPTAPIPHLTRALERAGIAVAPLVLPDVEGEENIPVGHFGVSHWAGIGAAALVGYFPGQQGDRDRFTLAHEVGHLVLHTFRPRTQQAVAEDEANRFATALLVPVERATAMMSEALTLSDYARLKATWGVSIQALIMRAHTVGAIGDTRKNSLYVQLSAKGWRKQEPVTVGHEAPKLLWTLLSRRYGPRPYLPGSEDLAIHPTLLRSIAPTEPSAAAARPAPAATAEPALKVYNFRRR</sequence>
<comment type="similarity">
    <text evidence="1">Belongs to the short-chain fatty acyl-CoA assimilation regulator (ScfR) family.</text>
</comment>
<dbReference type="PROSITE" id="PS50943">
    <property type="entry name" value="HTH_CROC1"/>
    <property type="match status" value="1"/>
</dbReference>
<evidence type="ECO:0000313" key="3">
    <source>
        <dbReference type="EMBL" id="TDO39540.1"/>
    </source>
</evidence>
<dbReference type="InterPro" id="IPR010359">
    <property type="entry name" value="IrrE_HExxH"/>
</dbReference>
<dbReference type="PANTHER" id="PTHR43236:SF1">
    <property type="entry name" value="BLL7220 PROTEIN"/>
    <property type="match status" value="1"/>
</dbReference>
<comment type="caution">
    <text evidence="3">The sequence shown here is derived from an EMBL/GenBank/DDBJ whole genome shotgun (WGS) entry which is preliminary data.</text>
</comment>
<dbReference type="InterPro" id="IPR010982">
    <property type="entry name" value="Lambda_DNA-bd_dom_sf"/>
</dbReference>
<dbReference type="Gene3D" id="1.10.260.40">
    <property type="entry name" value="lambda repressor-like DNA-binding domains"/>
    <property type="match status" value="1"/>
</dbReference>
<proteinExistence type="inferred from homology"/>
<dbReference type="Pfam" id="PF06114">
    <property type="entry name" value="Peptidase_M78"/>
    <property type="match status" value="1"/>
</dbReference>
<feature type="domain" description="HTH cro/C1-type" evidence="2">
    <location>
        <begin position="18"/>
        <end position="72"/>
    </location>
</feature>
<evidence type="ECO:0000256" key="1">
    <source>
        <dbReference type="ARBA" id="ARBA00007227"/>
    </source>
</evidence>
<evidence type="ECO:0000313" key="4">
    <source>
        <dbReference type="Proteomes" id="UP000294901"/>
    </source>
</evidence>
<protein>
    <submittedName>
        <fullName evidence="3">Zn-dependent peptidase ImmA (M78 family)</fullName>
    </submittedName>
</protein>
<dbReference type="InterPro" id="IPR001387">
    <property type="entry name" value="Cro/C1-type_HTH"/>
</dbReference>
<dbReference type="EMBL" id="SNWR01000001">
    <property type="protein sequence ID" value="TDO39540.1"/>
    <property type="molecule type" value="Genomic_DNA"/>
</dbReference>
<dbReference type="SUPFAM" id="SSF47413">
    <property type="entry name" value="lambda repressor-like DNA-binding domains"/>
    <property type="match status" value="1"/>
</dbReference>